<protein>
    <recommendedName>
        <fullName evidence="1">NADAR domain-containing protein</fullName>
    </recommendedName>
</protein>
<sequence>MSDKSIYFFKSSYNYGFLSKCFPITFYINNIEFSCLEQAFIYYKCKYFEPTNEFLLNSILQEPNPNKIKLIGNTVKNFRENKWSAVKYDIMIKCIKSKFDCNEKYKQKLIETSPSKLYDASSYDRIWGIGYDSSQAISVNPKHYGENLHGKALEQIREEYLIQNKI</sequence>
<gene>
    <name evidence="2" type="ORF">FloV-SA2_00154</name>
</gene>
<accession>A0AB39J9Y7</accession>
<dbReference type="InterPro" id="IPR037238">
    <property type="entry name" value="YbiA-like_sf"/>
</dbReference>
<dbReference type="InterPro" id="IPR012816">
    <property type="entry name" value="NADAR"/>
</dbReference>
<reference evidence="2" key="1">
    <citation type="submission" date="2024-03" db="EMBL/GenBank/DDBJ databases">
        <title>Eukaryotic viruses encode the ribosomal protein eL40.</title>
        <authorList>
            <person name="Thomy J."/>
            <person name="Schvarcz C.R."/>
            <person name="McBeain K.A."/>
            <person name="Edwards K.F."/>
            <person name="Steward G.F."/>
        </authorList>
    </citation>
    <scope>NUCLEOTIDE SEQUENCE</scope>
    <source>
        <strain evidence="2">FloV-SA2</strain>
    </source>
</reference>
<dbReference type="SUPFAM" id="SSF143990">
    <property type="entry name" value="YbiA-like"/>
    <property type="match status" value="1"/>
</dbReference>
<dbReference type="EMBL" id="PP542043">
    <property type="protein sequence ID" value="XDO01973.1"/>
    <property type="molecule type" value="Genomic_DNA"/>
</dbReference>
<dbReference type="Gene3D" id="1.10.357.40">
    <property type="entry name" value="YbiA-like"/>
    <property type="match status" value="1"/>
</dbReference>
<evidence type="ECO:0000313" key="2">
    <source>
        <dbReference type="EMBL" id="XDO01973.1"/>
    </source>
</evidence>
<organism evidence="2">
    <name type="scientific">Florenciella sp. virus SA2</name>
    <dbReference type="NCBI Taxonomy" id="3240092"/>
    <lineage>
        <taxon>Viruses</taxon>
    </lineage>
</organism>
<proteinExistence type="predicted"/>
<dbReference type="CDD" id="cd15457">
    <property type="entry name" value="NADAR"/>
    <property type="match status" value="1"/>
</dbReference>
<name>A0AB39J9Y7_9VIRU</name>
<dbReference type="Pfam" id="PF08719">
    <property type="entry name" value="NADAR"/>
    <property type="match status" value="1"/>
</dbReference>
<evidence type="ECO:0000259" key="1">
    <source>
        <dbReference type="Pfam" id="PF08719"/>
    </source>
</evidence>
<feature type="domain" description="NADAR" evidence="1">
    <location>
        <begin position="7"/>
        <end position="159"/>
    </location>
</feature>
<dbReference type="NCBIfam" id="TIGR02464">
    <property type="entry name" value="ribofla_fusion"/>
    <property type="match status" value="1"/>
</dbReference>